<dbReference type="GO" id="GO:0003677">
    <property type="term" value="F:DNA binding"/>
    <property type="evidence" value="ECO:0007669"/>
    <property type="project" value="UniProtKB-KW"/>
</dbReference>
<evidence type="ECO:0000259" key="1">
    <source>
        <dbReference type="PROSITE" id="PS50995"/>
    </source>
</evidence>
<dbReference type="RefSeq" id="WP_089791544.1">
    <property type="nucleotide sequence ID" value="NZ_FOIU01000001.1"/>
</dbReference>
<dbReference type="Pfam" id="PF13463">
    <property type="entry name" value="HTH_27"/>
    <property type="match status" value="1"/>
</dbReference>
<dbReference type="PANTHER" id="PTHR33164">
    <property type="entry name" value="TRANSCRIPTIONAL REGULATOR, MARR FAMILY"/>
    <property type="match status" value="1"/>
</dbReference>
<dbReference type="SUPFAM" id="SSF46785">
    <property type="entry name" value="Winged helix' DNA-binding domain"/>
    <property type="match status" value="1"/>
</dbReference>
<feature type="domain" description="HTH marR-type" evidence="1">
    <location>
        <begin position="62"/>
        <end position="195"/>
    </location>
</feature>
<reference evidence="3" key="1">
    <citation type="submission" date="2016-10" db="EMBL/GenBank/DDBJ databases">
        <authorList>
            <person name="Varghese N."/>
            <person name="Submissions S."/>
        </authorList>
    </citation>
    <scope>NUCLEOTIDE SEQUENCE [LARGE SCALE GENOMIC DNA]</scope>
    <source>
        <strain evidence="3">DSM 17724</strain>
    </source>
</reference>
<dbReference type="GO" id="GO:0006950">
    <property type="term" value="P:response to stress"/>
    <property type="evidence" value="ECO:0007669"/>
    <property type="project" value="TreeGrafter"/>
</dbReference>
<dbReference type="STRING" id="356305.SAMN05421841_1693"/>
<dbReference type="InterPro" id="IPR036388">
    <property type="entry name" value="WH-like_DNA-bd_sf"/>
</dbReference>
<proteinExistence type="predicted"/>
<gene>
    <name evidence="2" type="ORF">SAMN05421841_1693</name>
</gene>
<organism evidence="2 3">
    <name type="scientific">Chryseobacterium wanjuense</name>
    <dbReference type="NCBI Taxonomy" id="356305"/>
    <lineage>
        <taxon>Bacteria</taxon>
        <taxon>Pseudomonadati</taxon>
        <taxon>Bacteroidota</taxon>
        <taxon>Flavobacteriia</taxon>
        <taxon>Flavobacteriales</taxon>
        <taxon>Weeksellaceae</taxon>
        <taxon>Chryseobacterium group</taxon>
        <taxon>Chryseobacterium</taxon>
    </lineage>
</organism>
<accession>A0A1I0Q6E2</accession>
<dbReference type="Proteomes" id="UP000199469">
    <property type="component" value="Unassembled WGS sequence"/>
</dbReference>
<dbReference type="InterPro" id="IPR036390">
    <property type="entry name" value="WH_DNA-bd_sf"/>
</dbReference>
<dbReference type="PANTHER" id="PTHR33164:SF43">
    <property type="entry name" value="HTH-TYPE TRANSCRIPTIONAL REPRESSOR YETL"/>
    <property type="match status" value="1"/>
</dbReference>
<dbReference type="AlphaFoldDB" id="A0A1I0Q6E2"/>
<dbReference type="PROSITE" id="PS50995">
    <property type="entry name" value="HTH_MARR_2"/>
    <property type="match status" value="1"/>
</dbReference>
<keyword evidence="3" id="KW-1185">Reference proteome</keyword>
<dbReference type="InterPro" id="IPR000835">
    <property type="entry name" value="HTH_MarR-typ"/>
</dbReference>
<dbReference type="PRINTS" id="PR00598">
    <property type="entry name" value="HTHMARR"/>
</dbReference>
<dbReference type="GO" id="GO:0003700">
    <property type="term" value="F:DNA-binding transcription factor activity"/>
    <property type="evidence" value="ECO:0007669"/>
    <property type="project" value="InterPro"/>
</dbReference>
<evidence type="ECO:0000313" key="2">
    <source>
        <dbReference type="EMBL" id="SEW22502.1"/>
    </source>
</evidence>
<dbReference type="InterPro" id="IPR039422">
    <property type="entry name" value="MarR/SlyA-like"/>
</dbReference>
<dbReference type="SMART" id="SM00347">
    <property type="entry name" value="HTH_MARR"/>
    <property type="match status" value="1"/>
</dbReference>
<protein>
    <submittedName>
        <fullName evidence="2">DNA-binding transcriptional regulator, MarR family</fullName>
    </submittedName>
</protein>
<dbReference type="EMBL" id="FOIU01000001">
    <property type="protein sequence ID" value="SEW22502.1"/>
    <property type="molecule type" value="Genomic_DNA"/>
</dbReference>
<name>A0A1I0Q6E2_9FLAO</name>
<dbReference type="Gene3D" id="1.10.10.10">
    <property type="entry name" value="Winged helix-like DNA-binding domain superfamily/Winged helix DNA-binding domain"/>
    <property type="match status" value="1"/>
</dbReference>
<keyword evidence="2" id="KW-0238">DNA-binding</keyword>
<evidence type="ECO:0000313" key="3">
    <source>
        <dbReference type="Proteomes" id="UP000199469"/>
    </source>
</evidence>
<sequence length="221" mass="25487">MNYELIKEVIELVQQFEIQNENKNHYSNDVNGFKEWIAASAENTDSVKTPDWEGKEKGRSPESVISTLIVHMNRYAKSYSKSAINDSMFSSQEDFIYLITLKSFGSMSKTELIKANVHDKPAGIQIINRLIHQGWAEQTDSDTDKRTKVIKITEKGLKTLDDQMDKIRKATQIVTGDLTHREKMELIFLLSKLNDFHHSIYCKNLEPKELLDIAYDQLSKN</sequence>
<dbReference type="OrthoDB" id="961069at2"/>